<feature type="transmembrane region" description="Helical" evidence="1">
    <location>
        <begin position="192"/>
        <end position="212"/>
    </location>
</feature>
<evidence type="ECO:0000256" key="1">
    <source>
        <dbReference type="SAM" id="Phobius"/>
    </source>
</evidence>
<feature type="transmembrane region" description="Helical" evidence="1">
    <location>
        <begin position="43"/>
        <end position="67"/>
    </location>
</feature>
<gene>
    <name evidence="2" type="ORF">HB904_11225</name>
</gene>
<keyword evidence="1" id="KW-1133">Transmembrane helix</keyword>
<dbReference type="EMBL" id="JAARSH010000006">
    <property type="protein sequence ID" value="MBC1616764.1"/>
    <property type="molecule type" value="Genomic_DNA"/>
</dbReference>
<name>A0A842AIT3_9LIST</name>
<dbReference type="Proteomes" id="UP000574104">
    <property type="component" value="Unassembled WGS sequence"/>
</dbReference>
<organism evidence="2 3">
    <name type="scientific">Listeria booriae</name>
    <dbReference type="NCBI Taxonomy" id="1552123"/>
    <lineage>
        <taxon>Bacteria</taxon>
        <taxon>Bacillati</taxon>
        <taxon>Bacillota</taxon>
        <taxon>Bacilli</taxon>
        <taxon>Bacillales</taxon>
        <taxon>Listeriaceae</taxon>
        <taxon>Listeria</taxon>
    </lineage>
</organism>
<feature type="transmembrane region" description="Helical" evidence="1">
    <location>
        <begin position="148"/>
        <end position="171"/>
    </location>
</feature>
<keyword evidence="1" id="KW-0812">Transmembrane</keyword>
<feature type="transmembrane region" description="Helical" evidence="1">
    <location>
        <begin position="218"/>
        <end position="244"/>
    </location>
</feature>
<evidence type="ECO:0000313" key="3">
    <source>
        <dbReference type="Proteomes" id="UP000574104"/>
    </source>
</evidence>
<protein>
    <submittedName>
        <fullName evidence="2">Uncharacterized protein</fullName>
    </submittedName>
</protein>
<evidence type="ECO:0000313" key="2">
    <source>
        <dbReference type="EMBL" id="MBC1616764.1"/>
    </source>
</evidence>
<keyword evidence="1" id="KW-0472">Membrane</keyword>
<sequence>MKWIERFVGKIFREKVCSMWRLEEEYFLKLKIIARNRLNPGGVFTYLVGLWLYSLAILGTSTLIIRLALDIKAIGKFTIIVYSCFLFVFLCLFIYLVICIFWGKILYRTQRFATFLMVLYTIVMSVEPLFLCHLFALDGEWGKQFNLWIIVSVTLALMQFLICFHLVRTGILKGSLKKEGVGLFEWNKDLKLLMQIMISSYLLLIIWLFFIIGLSTNIFGPMVFLALMFLFSIAVQEFIILVICRYRFSSFNVSYEEATKYRVKKKRR</sequence>
<feature type="transmembrane region" description="Helical" evidence="1">
    <location>
        <begin position="79"/>
        <end position="103"/>
    </location>
</feature>
<proteinExistence type="predicted"/>
<feature type="transmembrane region" description="Helical" evidence="1">
    <location>
        <begin position="115"/>
        <end position="136"/>
    </location>
</feature>
<reference evidence="2 3" key="1">
    <citation type="submission" date="2020-03" db="EMBL/GenBank/DDBJ databases">
        <title>Soil Listeria distribution.</title>
        <authorList>
            <person name="Liao J."/>
            <person name="Wiedmann M."/>
        </authorList>
    </citation>
    <scope>NUCLEOTIDE SEQUENCE [LARGE SCALE GENOMIC DNA]</scope>
    <source>
        <strain evidence="2 3">FSL L7-1299</strain>
    </source>
</reference>
<dbReference type="AlphaFoldDB" id="A0A842AIT3"/>
<accession>A0A842AIT3</accession>
<comment type="caution">
    <text evidence="2">The sequence shown here is derived from an EMBL/GenBank/DDBJ whole genome shotgun (WGS) entry which is preliminary data.</text>
</comment>